<dbReference type="Gene3D" id="1.20.1510.10">
    <property type="entry name" value="Cation efflux protein transmembrane domain"/>
    <property type="match status" value="1"/>
</dbReference>
<dbReference type="GO" id="GO:0016020">
    <property type="term" value="C:membrane"/>
    <property type="evidence" value="ECO:0007669"/>
    <property type="project" value="UniProtKB-SubCell"/>
</dbReference>
<evidence type="ECO:0000256" key="3">
    <source>
        <dbReference type="ARBA" id="ARBA00022989"/>
    </source>
</evidence>
<comment type="subcellular location">
    <subcellularLocation>
        <location evidence="1">Membrane</location>
        <topology evidence="1">Multi-pass membrane protein</topology>
    </subcellularLocation>
</comment>
<accession>A0A382CR84</accession>
<gene>
    <name evidence="7" type="ORF">METZ01_LOCUS181520</name>
</gene>
<protein>
    <recommendedName>
        <fullName evidence="6">Cation efflux protein transmembrane domain-containing protein</fullName>
    </recommendedName>
</protein>
<evidence type="ECO:0000313" key="7">
    <source>
        <dbReference type="EMBL" id="SVB28666.1"/>
    </source>
</evidence>
<reference evidence="7" key="1">
    <citation type="submission" date="2018-05" db="EMBL/GenBank/DDBJ databases">
        <authorList>
            <person name="Lanie J.A."/>
            <person name="Ng W.-L."/>
            <person name="Kazmierczak K.M."/>
            <person name="Andrzejewski T.M."/>
            <person name="Davidsen T.M."/>
            <person name="Wayne K.J."/>
            <person name="Tettelin H."/>
            <person name="Glass J.I."/>
            <person name="Rusch D."/>
            <person name="Podicherti R."/>
            <person name="Tsui H.-C.T."/>
            <person name="Winkler M.E."/>
        </authorList>
    </citation>
    <scope>NUCLEOTIDE SEQUENCE</scope>
</reference>
<dbReference type="EMBL" id="UINC01035753">
    <property type="protein sequence ID" value="SVB28666.1"/>
    <property type="molecule type" value="Genomic_DNA"/>
</dbReference>
<proteinExistence type="predicted"/>
<organism evidence="7">
    <name type="scientific">marine metagenome</name>
    <dbReference type="NCBI Taxonomy" id="408172"/>
    <lineage>
        <taxon>unclassified sequences</taxon>
        <taxon>metagenomes</taxon>
        <taxon>ecological metagenomes</taxon>
    </lineage>
</organism>
<keyword evidence="3 5" id="KW-1133">Transmembrane helix</keyword>
<dbReference type="GO" id="GO:0008324">
    <property type="term" value="F:monoatomic cation transmembrane transporter activity"/>
    <property type="evidence" value="ECO:0007669"/>
    <property type="project" value="InterPro"/>
</dbReference>
<evidence type="ECO:0000259" key="6">
    <source>
        <dbReference type="Pfam" id="PF01545"/>
    </source>
</evidence>
<dbReference type="AlphaFoldDB" id="A0A382CR84"/>
<keyword evidence="4 5" id="KW-0472">Membrane</keyword>
<evidence type="ECO:0000256" key="1">
    <source>
        <dbReference type="ARBA" id="ARBA00004141"/>
    </source>
</evidence>
<feature type="non-terminal residue" evidence="7">
    <location>
        <position position="73"/>
    </location>
</feature>
<dbReference type="InterPro" id="IPR027469">
    <property type="entry name" value="Cation_efflux_TMD_sf"/>
</dbReference>
<feature type="transmembrane region" description="Helical" evidence="5">
    <location>
        <begin position="28"/>
        <end position="50"/>
    </location>
</feature>
<dbReference type="InterPro" id="IPR058533">
    <property type="entry name" value="Cation_efflux_TM"/>
</dbReference>
<dbReference type="Pfam" id="PF01545">
    <property type="entry name" value="Cation_efflux"/>
    <property type="match status" value="1"/>
</dbReference>
<sequence>MTFLADYIIRKHVPAGQNPELPALRGNIGIAQGWISIITNLFLFIIKLIFGFLSNSIALIADAFHTLSDMASS</sequence>
<evidence type="ECO:0000256" key="5">
    <source>
        <dbReference type="SAM" id="Phobius"/>
    </source>
</evidence>
<keyword evidence="2 5" id="KW-0812">Transmembrane</keyword>
<evidence type="ECO:0000256" key="2">
    <source>
        <dbReference type="ARBA" id="ARBA00022692"/>
    </source>
</evidence>
<feature type="domain" description="Cation efflux protein transmembrane" evidence="6">
    <location>
        <begin position="34"/>
        <end position="72"/>
    </location>
</feature>
<dbReference type="SUPFAM" id="SSF161111">
    <property type="entry name" value="Cation efflux protein transmembrane domain-like"/>
    <property type="match status" value="1"/>
</dbReference>
<name>A0A382CR84_9ZZZZ</name>
<evidence type="ECO:0000256" key="4">
    <source>
        <dbReference type="ARBA" id="ARBA00023136"/>
    </source>
</evidence>